<comment type="cofactor">
    <cofactor evidence="1">
        <name>Zn(2+)</name>
        <dbReference type="ChEBI" id="CHEBI:29105"/>
    </cofactor>
</comment>
<evidence type="ECO:0000313" key="24">
    <source>
        <dbReference type="Proteomes" id="UP000322234"/>
    </source>
</evidence>
<evidence type="ECO:0000256" key="19">
    <source>
        <dbReference type="ARBA" id="ARBA00078976"/>
    </source>
</evidence>
<evidence type="ECO:0000256" key="17">
    <source>
        <dbReference type="ARBA" id="ARBA00052171"/>
    </source>
</evidence>
<evidence type="ECO:0000256" key="2">
    <source>
        <dbReference type="ARBA" id="ARBA00004251"/>
    </source>
</evidence>
<evidence type="ECO:0000256" key="3">
    <source>
        <dbReference type="ARBA" id="ARBA00012369"/>
    </source>
</evidence>
<evidence type="ECO:0000256" key="16">
    <source>
        <dbReference type="ARBA" id="ARBA00052035"/>
    </source>
</evidence>
<name>A0A6B0RA83_9CETA</name>
<comment type="subcellular location">
    <subcellularLocation>
        <location evidence="2">Cell membrane</location>
        <topology evidence="2">Single-pass type I membrane protein</topology>
    </subcellularLocation>
</comment>
<dbReference type="Pfam" id="PF17218">
    <property type="entry name" value="CBX7_C"/>
    <property type="match status" value="1"/>
</dbReference>
<dbReference type="Pfam" id="PF01663">
    <property type="entry name" value="Phosphodiest"/>
    <property type="match status" value="1"/>
</dbReference>
<keyword evidence="9" id="KW-0862">Zinc</keyword>
<keyword evidence="12" id="KW-0472">Membrane</keyword>
<protein>
    <recommendedName>
        <fullName evidence="18">Ectonucleotide pyrophosphatase/phosphodiesterase family member 7</fullName>
        <ecNumber evidence="3">3.1.4.12</ecNumber>
    </recommendedName>
    <alternativeName>
        <fullName evidence="20">Alkaline sphingomyelin phosphodiesterase</fullName>
    </alternativeName>
    <alternativeName>
        <fullName evidence="19">Intestinal alkaline sphingomyelinase</fullName>
    </alternativeName>
</protein>
<feature type="compositionally biased region" description="Polar residues" evidence="21">
    <location>
        <begin position="1072"/>
        <end position="1084"/>
    </location>
</feature>
<proteinExistence type="predicted"/>
<evidence type="ECO:0000256" key="15">
    <source>
        <dbReference type="ARBA" id="ARBA00048209"/>
    </source>
</evidence>
<keyword evidence="13" id="KW-0325">Glycoprotein</keyword>
<dbReference type="Proteomes" id="UP000322234">
    <property type="component" value="Unassembled WGS sequence"/>
</dbReference>
<evidence type="ECO:0000313" key="23">
    <source>
        <dbReference type="EMBL" id="MXQ87138.1"/>
    </source>
</evidence>
<evidence type="ECO:0000256" key="4">
    <source>
        <dbReference type="ARBA" id="ARBA00022475"/>
    </source>
</evidence>
<evidence type="ECO:0000256" key="18">
    <source>
        <dbReference type="ARBA" id="ARBA00074882"/>
    </source>
</evidence>
<dbReference type="GO" id="GO:0005886">
    <property type="term" value="C:plasma membrane"/>
    <property type="evidence" value="ECO:0007669"/>
    <property type="project" value="UniProtKB-SubCell"/>
</dbReference>
<dbReference type="CDD" id="cd16018">
    <property type="entry name" value="Enpp"/>
    <property type="match status" value="1"/>
</dbReference>
<dbReference type="EC" id="3.1.4.12" evidence="3"/>
<dbReference type="Gene3D" id="2.40.50.40">
    <property type="match status" value="1"/>
</dbReference>
<dbReference type="InterPro" id="IPR033773">
    <property type="entry name" value="CBX7_C"/>
</dbReference>
<evidence type="ECO:0000256" key="7">
    <source>
        <dbReference type="ARBA" id="ARBA00022729"/>
    </source>
</evidence>
<gene>
    <name evidence="23" type="ORF">E5288_WYG007465</name>
</gene>
<reference evidence="23" key="1">
    <citation type="submission" date="2019-10" db="EMBL/GenBank/DDBJ databases">
        <title>The sequence and de novo assembly of the wild yak genome.</title>
        <authorList>
            <person name="Liu Y."/>
        </authorList>
    </citation>
    <scope>NUCLEOTIDE SEQUENCE [LARGE SCALE GENOMIC DNA]</scope>
    <source>
        <strain evidence="23">WY2019</strain>
    </source>
</reference>
<evidence type="ECO:0000256" key="5">
    <source>
        <dbReference type="ARBA" id="ARBA00022692"/>
    </source>
</evidence>
<comment type="catalytic activity">
    <reaction evidence="17">
        <text>a 1-O-alkyl-2-acetyl-sn-glycero-3-phosphocholine + H2O = a 1-O-alkyl-2-acetyl-sn-glycerol + phosphocholine + H(+)</text>
        <dbReference type="Rhea" id="RHEA:63380"/>
        <dbReference type="ChEBI" id="CHEBI:15377"/>
        <dbReference type="ChEBI" id="CHEBI:15378"/>
        <dbReference type="ChEBI" id="CHEBI:16291"/>
        <dbReference type="ChEBI" id="CHEBI:36707"/>
        <dbReference type="ChEBI" id="CHEBI:295975"/>
    </reaction>
    <physiologicalReaction direction="left-to-right" evidence="17">
        <dbReference type="Rhea" id="RHEA:63381"/>
    </physiologicalReaction>
</comment>
<keyword evidence="5" id="KW-0812">Transmembrane</keyword>
<evidence type="ECO:0000256" key="21">
    <source>
        <dbReference type="SAM" id="MobiDB-lite"/>
    </source>
</evidence>
<dbReference type="EMBL" id="VBQZ03000036">
    <property type="protein sequence ID" value="MXQ87138.1"/>
    <property type="molecule type" value="Genomic_DNA"/>
</dbReference>
<dbReference type="FunFam" id="3.40.720.10:FF:000048">
    <property type="entry name" value="ectonucleotide pyrophosphatase/phosphodiesterase family member 7"/>
    <property type="match status" value="1"/>
</dbReference>
<dbReference type="Gene3D" id="3.30.1360.180">
    <property type="match status" value="1"/>
</dbReference>
<dbReference type="GO" id="GO:0035102">
    <property type="term" value="C:PRC1 complex"/>
    <property type="evidence" value="ECO:0007669"/>
    <property type="project" value="InterPro"/>
</dbReference>
<keyword evidence="4" id="KW-1003">Cell membrane</keyword>
<dbReference type="InterPro" id="IPR042796">
    <property type="entry name" value="CBX2"/>
</dbReference>
<keyword evidence="11" id="KW-0443">Lipid metabolism</keyword>
<feature type="signal peptide" evidence="22">
    <location>
        <begin position="1"/>
        <end position="21"/>
    </location>
</feature>
<dbReference type="Gene3D" id="3.40.720.10">
    <property type="entry name" value="Alkaline Phosphatase, subunit A"/>
    <property type="match status" value="1"/>
</dbReference>
<feature type="compositionally biased region" description="Basic residues" evidence="21">
    <location>
        <begin position="675"/>
        <end position="689"/>
    </location>
</feature>
<evidence type="ECO:0000256" key="20">
    <source>
        <dbReference type="ARBA" id="ARBA00083099"/>
    </source>
</evidence>
<organism evidence="23 24">
    <name type="scientific">Bos mutus</name>
    <name type="common">wild yak</name>
    <dbReference type="NCBI Taxonomy" id="72004"/>
    <lineage>
        <taxon>Eukaryota</taxon>
        <taxon>Metazoa</taxon>
        <taxon>Chordata</taxon>
        <taxon>Craniata</taxon>
        <taxon>Vertebrata</taxon>
        <taxon>Euteleostomi</taxon>
        <taxon>Mammalia</taxon>
        <taxon>Eutheria</taxon>
        <taxon>Laurasiatheria</taxon>
        <taxon>Artiodactyla</taxon>
        <taxon>Ruminantia</taxon>
        <taxon>Pecora</taxon>
        <taxon>Bovidae</taxon>
        <taxon>Bovinae</taxon>
        <taxon>Bos</taxon>
    </lineage>
</organism>
<sequence length="1124" mass="122693">MGAPAVFLAVALATLLAPASGAPVRQQASRNKLLLVSFDGFRWNYDQDVDTPNLDAMALDGVKARYMTPAFITLTSPCHFTLVTGKYVENHGVVHNMFYNTSSKVKWPYHTTLGIQKWWDNGSLPIWITAQRQGLKTGSFFYPGGNVTYQGEAVTLSRKEGILHNFKDEAEWRANIDTVMTWFTDEGLDLVTLYFGEPDSTGHRYGPESQERKEIVMQVDRTVGYLRDSIRKSGLESSLNLLILSDHGMTTVNKTASDLVEFHKFSNFSFKDIEFELLDYGPNGMLLPKEGMLEKVYEALKDAHPRLHVYKKEFFPKSFHYANHSRITPLLMYSDPGYVIHGRVNVQFNNGEHGFDNEVMDMKTIFRAVGPSFKKGLEVEPFESVHVYELMCKLLGIVPEANDGLLSTLLPILQETTATPSVAMDTSAAGLHPSHSPANRKTRFFKQMLLFAARAKHRDNSASVNRDLVISTIHPTTEYHGETQRSQQVSQDTIYHQEGNGNFQDKNLTPKMNSAKNVYCNKKRLFDLLNTESTLQLCPREKQNQKMNFVLNCTDVKKVSTNPVSLPRKTVRPLETKFKNTEGTWALRAPSSAPRGQGQEAAAFAASQLPPIRARTMAFCPENEVRRRPGEPRRPSGTWPVIARHNSWEPEENILDPRLLLAFQKKEHEKEVQNRKRGKRPRGRPRKHTVMSSCSRHSKLKVGGYCPGFGGLPPKEEEDSDLDAKRGPRGRETHPVPQKKAQILVAKPELKDPIRKKRGRKPLPPEQKAARRPVSLAKVLKTARKDLGAPAGKLPPPLSAPVAGLAALKAHAKEACGGPSAMATPENLASLMKGMAGSPSRGGISWQSSIVHYMNRMSQSQAQAAGRLALKAPATGKCSLGLDLKMRTQKGELGISPPGNKVPKTPSGAVEQKIGSTGGPPHVHSGNKVLAGCLGPQPAPPQELSLQVLDLQSVKNGTPAGGMVVRHAPATKGVPATNPATGKGAGGGPTAGSGTGLPTDVSKGEKLVSRAAAMPTPAGKRDCGKGSTAPGQEGHPTSGEARKTAALSEMSTGEENSSSDSDPDSASLPSAGQNLSVSVQTSQDWKPTRSLIEHVFVTDVTANLITVTVKESPTSVGFFNLRHY</sequence>
<dbReference type="GO" id="GO:0000122">
    <property type="term" value="P:negative regulation of transcription by RNA polymerase II"/>
    <property type="evidence" value="ECO:0007669"/>
    <property type="project" value="TreeGrafter"/>
</dbReference>
<dbReference type="GO" id="GO:0004767">
    <property type="term" value="F:sphingomyelin phosphodiesterase activity"/>
    <property type="evidence" value="ECO:0007669"/>
    <property type="project" value="UniProtKB-EC"/>
</dbReference>
<dbReference type="InterPro" id="IPR002591">
    <property type="entry name" value="Phosphodiest/P_Trfase"/>
</dbReference>
<feature type="compositionally biased region" description="Basic and acidic residues" evidence="21">
    <location>
        <begin position="665"/>
        <end position="674"/>
    </location>
</feature>
<feature type="region of interest" description="Disordered" evidence="21">
    <location>
        <begin position="891"/>
        <end position="920"/>
    </location>
</feature>
<dbReference type="PANTHER" id="PTHR46860:SF1">
    <property type="entry name" value="CHROMOBOX PROTEIN HOMOLOG 2"/>
    <property type="match status" value="1"/>
</dbReference>
<feature type="compositionally biased region" description="Gly residues" evidence="21">
    <location>
        <begin position="983"/>
        <end position="995"/>
    </location>
</feature>
<dbReference type="AlphaFoldDB" id="A0A6B0RA83"/>
<evidence type="ECO:0000256" key="22">
    <source>
        <dbReference type="SAM" id="SignalP"/>
    </source>
</evidence>
<evidence type="ECO:0000256" key="6">
    <source>
        <dbReference type="ARBA" id="ARBA00022723"/>
    </source>
</evidence>
<comment type="catalytic activity">
    <reaction evidence="16">
        <text>1-O-octadecyl-2-acetyl-sn-glycero-3-phosphocholine + H2O = 1-O-octadecyl-2-acetyl-sn-glycerol + phosphocholine + H(+)</text>
        <dbReference type="Rhea" id="RHEA:63384"/>
        <dbReference type="ChEBI" id="CHEBI:15377"/>
        <dbReference type="ChEBI" id="CHEBI:15378"/>
        <dbReference type="ChEBI" id="CHEBI:52450"/>
        <dbReference type="ChEBI" id="CHEBI:147296"/>
        <dbReference type="ChEBI" id="CHEBI:295975"/>
    </reaction>
    <physiologicalReaction direction="left-to-right" evidence="16">
        <dbReference type="Rhea" id="RHEA:63385"/>
    </physiologicalReaction>
</comment>
<keyword evidence="6" id="KW-0479">Metal-binding</keyword>
<dbReference type="SUPFAM" id="SSF53649">
    <property type="entry name" value="Alkaline phosphatase-like"/>
    <property type="match status" value="1"/>
</dbReference>
<evidence type="ECO:0000256" key="1">
    <source>
        <dbReference type="ARBA" id="ARBA00001947"/>
    </source>
</evidence>
<keyword evidence="24" id="KW-1185">Reference proteome</keyword>
<evidence type="ECO:0000256" key="13">
    <source>
        <dbReference type="ARBA" id="ARBA00023180"/>
    </source>
</evidence>
<comment type="catalytic activity">
    <reaction evidence="14">
        <text>a sphingomyelin + H2O = phosphocholine + an N-acylsphing-4-enine + H(+)</text>
        <dbReference type="Rhea" id="RHEA:19253"/>
        <dbReference type="ChEBI" id="CHEBI:15377"/>
        <dbReference type="ChEBI" id="CHEBI:15378"/>
        <dbReference type="ChEBI" id="CHEBI:17636"/>
        <dbReference type="ChEBI" id="CHEBI:52639"/>
        <dbReference type="ChEBI" id="CHEBI:295975"/>
        <dbReference type="EC" id="3.1.4.12"/>
    </reaction>
    <physiologicalReaction direction="left-to-right" evidence="14">
        <dbReference type="Rhea" id="RHEA:19254"/>
    </physiologicalReaction>
</comment>
<comment type="caution">
    <text evidence="23">The sequence shown here is derived from an EMBL/GenBank/DDBJ whole genome shotgun (WGS) entry which is preliminary data.</text>
</comment>
<feature type="region of interest" description="Disordered" evidence="21">
    <location>
        <begin position="1013"/>
        <end position="1084"/>
    </location>
</feature>
<feature type="chain" id="PRO_5025615351" description="Ectonucleotide pyrophosphatase/phosphodiesterase family member 7" evidence="22">
    <location>
        <begin position="22"/>
        <end position="1124"/>
    </location>
</feature>
<feature type="region of interest" description="Disordered" evidence="21">
    <location>
        <begin position="665"/>
        <end position="776"/>
    </location>
</feature>
<accession>A0A6B0RA83</accession>
<keyword evidence="7 22" id="KW-0732">Signal</keyword>
<feature type="region of interest" description="Disordered" evidence="21">
    <location>
        <begin position="971"/>
        <end position="1001"/>
    </location>
</feature>
<dbReference type="PANTHER" id="PTHR46860">
    <property type="entry name" value="CHROMOBOX PROTEIN HOMOLOG 2"/>
    <property type="match status" value="1"/>
</dbReference>
<feature type="compositionally biased region" description="Basic and acidic residues" evidence="21">
    <location>
        <begin position="722"/>
        <end position="734"/>
    </location>
</feature>
<evidence type="ECO:0000256" key="10">
    <source>
        <dbReference type="ARBA" id="ARBA00022989"/>
    </source>
</evidence>
<evidence type="ECO:0000256" key="8">
    <source>
        <dbReference type="ARBA" id="ARBA00022801"/>
    </source>
</evidence>
<keyword evidence="8" id="KW-0378">Hydrolase</keyword>
<evidence type="ECO:0000256" key="11">
    <source>
        <dbReference type="ARBA" id="ARBA00023098"/>
    </source>
</evidence>
<evidence type="ECO:0000256" key="12">
    <source>
        <dbReference type="ARBA" id="ARBA00023136"/>
    </source>
</evidence>
<dbReference type="GO" id="GO:0006629">
    <property type="term" value="P:lipid metabolic process"/>
    <property type="evidence" value="ECO:0007669"/>
    <property type="project" value="UniProtKB-KW"/>
</dbReference>
<comment type="catalytic activity">
    <reaction evidence="15">
        <text>1-hexadecanoyl-sn-glycero-3-phosphocholine + H2O = 1-hexadecanoyl-sn-glycerol + phosphocholine + H(+)</text>
        <dbReference type="Rhea" id="RHEA:41119"/>
        <dbReference type="ChEBI" id="CHEBI:15377"/>
        <dbReference type="ChEBI" id="CHEBI:15378"/>
        <dbReference type="ChEBI" id="CHEBI:72998"/>
        <dbReference type="ChEBI" id="CHEBI:75542"/>
        <dbReference type="ChEBI" id="CHEBI:295975"/>
    </reaction>
    <physiologicalReaction direction="left-to-right" evidence="15">
        <dbReference type="Rhea" id="RHEA:41120"/>
    </physiologicalReaction>
</comment>
<feature type="compositionally biased region" description="Low complexity" evidence="21">
    <location>
        <begin position="1058"/>
        <end position="1071"/>
    </location>
</feature>
<keyword evidence="10" id="KW-1133">Transmembrane helix</keyword>
<dbReference type="GO" id="GO:0046872">
    <property type="term" value="F:metal ion binding"/>
    <property type="evidence" value="ECO:0007669"/>
    <property type="project" value="UniProtKB-KW"/>
</dbReference>
<dbReference type="GO" id="GO:0000792">
    <property type="term" value="C:heterochromatin"/>
    <property type="evidence" value="ECO:0007669"/>
    <property type="project" value="TreeGrafter"/>
</dbReference>
<dbReference type="InterPro" id="IPR017850">
    <property type="entry name" value="Alkaline_phosphatase_core_sf"/>
</dbReference>
<evidence type="ECO:0000256" key="9">
    <source>
        <dbReference type="ARBA" id="ARBA00022833"/>
    </source>
</evidence>
<evidence type="ECO:0000256" key="14">
    <source>
        <dbReference type="ARBA" id="ARBA00047268"/>
    </source>
</evidence>